<dbReference type="InterPro" id="IPR005062">
    <property type="entry name" value="SAC3/GANP/THP3_conserved"/>
</dbReference>
<feature type="domain" description="SAC3/GANP/THP3 conserved" evidence="2">
    <location>
        <begin position="93"/>
        <end position="210"/>
    </location>
</feature>
<proteinExistence type="predicted"/>
<accession>A0A395IH36</accession>
<dbReference type="GO" id="GO:0070390">
    <property type="term" value="C:transcription export complex 2"/>
    <property type="evidence" value="ECO:0007669"/>
    <property type="project" value="TreeGrafter"/>
</dbReference>
<dbReference type="Pfam" id="PF03399">
    <property type="entry name" value="SAC3_GANP"/>
    <property type="match status" value="2"/>
</dbReference>
<reference evidence="3 4" key="1">
    <citation type="submission" date="2018-06" db="EMBL/GenBank/DDBJ databases">
        <title>Genome Sequence of the Brown Rot Fungal Pathogen Monilinia fructigena.</title>
        <authorList>
            <person name="Landi L."/>
            <person name="De Miccolis Angelini R.M."/>
            <person name="Pollastro S."/>
            <person name="Abate D."/>
            <person name="Faretra F."/>
            <person name="Romanazzi G."/>
        </authorList>
    </citation>
    <scope>NUCLEOTIDE SEQUENCE [LARGE SCALE GENOMIC DNA]</scope>
    <source>
        <strain evidence="3 4">Mfrg269</strain>
    </source>
</reference>
<name>A0A395IH36_9HELO</name>
<dbReference type="EMBL" id="QKRW01000051">
    <property type="protein sequence ID" value="RAL59520.1"/>
    <property type="molecule type" value="Genomic_DNA"/>
</dbReference>
<protein>
    <recommendedName>
        <fullName evidence="2">SAC3/GANP/THP3 conserved domain-containing protein</fullName>
    </recommendedName>
</protein>
<evidence type="ECO:0000313" key="4">
    <source>
        <dbReference type="Proteomes" id="UP000249056"/>
    </source>
</evidence>
<dbReference type="GO" id="GO:0005737">
    <property type="term" value="C:cytoplasm"/>
    <property type="evidence" value="ECO:0007669"/>
    <property type="project" value="TreeGrafter"/>
</dbReference>
<feature type="domain" description="SAC3/GANP/THP3 conserved" evidence="2">
    <location>
        <begin position="1"/>
        <end position="71"/>
    </location>
</feature>
<keyword evidence="4" id="KW-1185">Reference proteome</keyword>
<dbReference type="Gene3D" id="1.25.40.990">
    <property type="match status" value="2"/>
</dbReference>
<evidence type="ECO:0000313" key="3">
    <source>
        <dbReference type="EMBL" id="RAL59520.1"/>
    </source>
</evidence>
<gene>
    <name evidence="3" type="ORF">DID88_006514</name>
</gene>
<dbReference type="InterPro" id="IPR045107">
    <property type="entry name" value="SAC3/GANP/THP3"/>
</dbReference>
<dbReference type="GO" id="GO:0006406">
    <property type="term" value="P:mRNA export from nucleus"/>
    <property type="evidence" value="ECO:0007669"/>
    <property type="project" value="TreeGrafter"/>
</dbReference>
<organism evidence="3 4">
    <name type="scientific">Monilinia fructigena</name>
    <dbReference type="NCBI Taxonomy" id="38457"/>
    <lineage>
        <taxon>Eukaryota</taxon>
        <taxon>Fungi</taxon>
        <taxon>Dikarya</taxon>
        <taxon>Ascomycota</taxon>
        <taxon>Pezizomycotina</taxon>
        <taxon>Leotiomycetes</taxon>
        <taxon>Helotiales</taxon>
        <taxon>Sclerotiniaceae</taxon>
        <taxon>Monilinia</taxon>
    </lineage>
</organism>
<dbReference type="Proteomes" id="UP000249056">
    <property type="component" value="Unassembled WGS sequence"/>
</dbReference>
<dbReference type="PANTHER" id="PTHR12436:SF3">
    <property type="entry name" value="GERMINAL-CENTER ASSOCIATED NUCLEAR PROTEIN"/>
    <property type="match status" value="1"/>
</dbReference>
<evidence type="ECO:0000256" key="1">
    <source>
        <dbReference type="SAM" id="MobiDB-lite"/>
    </source>
</evidence>
<sequence length="451" mass="49466">MMIKKLARSAAGEDAPLPQDVRSPAALRRTLDYLIDSVLGEDDNLAAQHEFLWDRTRAIRRDFVFQSSMSPPELADQQSWNFGDCAKLGMEVLGESEQIKIAVGLVECLQTIWSVRGPLQPFTVLNVAENAFSRFFTILKGRNVSYTMACFAEMHFNEVRKNALKTILSAYQRQRDQPKDWTIGKLNQYLQFDDPWDIVEFGESYGLRFDEVDDVIDTTVYEEVSQDANQADESSSDEGLFVKDNIGGMKSLPPATIFAEPSKAPEFPAAQTAPQVAFSGSPAASLFGSLSTSQTNTAQPITAPFLADKPKDTINSTTLFAQSAALPAAAPLAPASPFADTSTNLLPSPKPTEPPKFIWPSENRASLNMPQIAPKETPKFNWPSDNAGIPTMPQKTTIESPIPPQPTEIKTFTPQAPMPEFSRPKLNDWSASSKPVPQPFFPGSGSAAVND</sequence>
<dbReference type="PANTHER" id="PTHR12436">
    <property type="entry name" value="80 KDA MCM3-ASSOCIATED PROTEIN"/>
    <property type="match status" value="1"/>
</dbReference>
<feature type="region of interest" description="Disordered" evidence="1">
    <location>
        <begin position="390"/>
        <end position="451"/>
    </location>
</feature>
<dbReference type="AlphaFoldDB" id="A0A395IH36"/>
<dbReference type="OrthoDB" id="264795at2759"/>
<comment type="caution">
    <text evidence="3">The sequence shown here is derived from an EMBL/GenBank/DDBJ whole genome shotgun (WGS) entry which is preliminary data.</text>
</comment>
<evidence type="ECO:0000259" key="2">
    <source>
        <dbReference type="Pfam" id="PF03399"/>
    </source>
</evidence>